<protein>
    <recommendedName>
        <fullName evidence="1">Xylose isomerase-like TIM barrel domain-containing protein</fullName>
    </recommendedName>
</protein>
<dbReference type="SUPFAM" id="SSF51658">
    <property type="entry name" value="Xylose isomerase-like"/>
    <property type="match status" value="1"/>
</dbReference>
<dbReference type="Pfam" id="PF01261">
    <property type="entry name" value="AP_endonuc_2"/>
    <property type="match status" value="1"/>
</dbReference>
<gene>
    <name evidence="2" type="ORF">HMPREF1535_01720</name>
</gene>
<comment type="caution">
    <text evidence="2">The sequence shown here is derived from an EMBL/GenBank/DDBJ whole genome shotgun (WGS) entry which is preliminary data.</text>
</comment>
<accession>A0A0F5JH73</accession>
<evidence type="ECO:0000313" key="2">
    <source>
        <dbReference type="EMBL" id="KKB57068.1"/>
    </source>
</evidence>
<dbReference type="InterPro" id="IPR036237">
    <property type="entry name" value="Xyl_isomerase-like_sf"/>
</dbReference>
<dbReference type="InterPro" id="IPR050312">
    <property type="entry name" value="IolE/XylAMocC-like"/>
</dbReference>
<dbReference type="RefSeq" id="WP_052716674.1">
    <property type="nucleotide sequence ID" value="NZ_KQ033912.1"/>
</dbReference>
<dbReference type="PROSITE" id="PS51257">
    <property type="entry name" value="PROKAR_LIPOPROTEIN"/>
    <property type="match status" value="1"/>
</dbReference>
<dbReference type="InterPro" id="IPR013022">
    <property type="entry name" value="Xyl_isomerase-like_TIM-brl"/>
</dbReference>
<dbReference type="EMBL" id="AQHV01000010">
    <property type="protein sequence ID" value="KKB57068.1"/>
    <property type="molecule type" value="Genomic_DNA"/>
</dbReference>
<dbReference type="Gene3D" id="3.20.20.150">
    <property type="entry name" value="Divalent-metal-dependent TIM barrel enzymes"/>
    <property type="match status" value="1"/>
</dbReference>
<proteinExistence type="predicted"/>
<sequence length="301" mass="34077">MKKIHLIIAATAFLTMSCSQKKSSPLDYWKAGSANDDVFIEMTQEEMDALAKNDLPYLEIDWPYSAKKTQEEMEEWAIKVKNRADKAGIVIWSVHLPFGGPYDISQTNDTLRQRAVELNMNDMILSAKIVAPEKFVIHPSAEPISNEERATRIVASKKSLQELAAKAKELNIPLLVENLPRTCLGNTSTELLEIINGIDNTAICFDVNHLLIEPQVTFVKNTKGKIQNTHMSDYDRKNERHWLPGEGVIDWTELLSALVESGYEGPFIYEASKGKKPNIVTIQSLGDRWKKLKQDYVNMNK</sequence>
<dbReference type="STRING" id="927665.HMPREF1535_01720"/>
<organism evidence="2 3">
    <name type="scientific">Parabacteroides goldsteinii DSM 19448 = WAL 12034</name>
    <dbReference type="NCBI Taxonomy" id="927665"/>
    <lineage>
        <taxon>Bacteria</taxon>
        <taxon>Pseudomonadati</taxon>
        <taxon>Bacteroidota</taxon>
        <taxon>Bacteroidia</taxon>
        <taxon>Bacteroidales</taxon>
        <taxon>Tannerellaceae</taxon>
        <taxon>Parabacteroides</taxon>
    </lineage>
</organism>
<evidence type="ECO:0000259" key="1">
    <source>
        <dbReference type="Pfam" id="PF01261"/>
    </source>
</evidence>
<dbReference type="PATRIC" id="fig|927665.4.peg.1760"/>
<dbReference type="PANTHER" id="PTHR12110">
    <property type="entry name" value="HYDROXYPYRUVATE ISOMERASE"/>
    <property type="match status" value="1"/>
</dbReference>
<dbReference type="Proteomes" id="UP000033047">
    <property type="component" value="Unassembled WGS sequence"/>
</dbReference>
<dbReference type="PANTHER" id="PTHR12110:SF53">
    <property type="entry name" value="BLR5974 PROTEIN"/>
    <property type="match status" value="1"/>
</dbReference>
<reference evidence="2 3" key="1">
    <citation type="submission" date="2013-04" db="EMBL/GenBank/DDBJ databases">
        <title>The Genome Sequence of Parabacteroides goldsteinii DSM 19448.</title>
        <authorList>
            <consortium name="The Broad Institute Genomics Platform"/>
            <person name="Earl A."/>
            <person name="Ward D."/>
            <person name="Feldgarden M."/>
            <person name="Gevers D."/>
            <person name="Martens E."/>
            <person name="Sakamoto M."/>
            <person name="Benno Y."/>
            <person name="Song Y."/>
            <person name="Liu C."/>
            <person name="Lee J."/>
            <person name="Bolanos M."/>
            <person name="Vaisanen M.L."/>
            <person name="Finegold S.M."/>
            <person name="Walker B."/>
            <person name="Young S."/>
            <person name="Zeng Q."/>
            <person name="Gargeya S."/>
            <person name="Fitzgerald M."/>
            <person name="Haas B."/>
            <person name="Abouelleil A."/>
            <person name="Allen A.W."/>
            <person name="Alvarado L."/>
            <person name="Arachchi H.M."/>
            <person name="Berlin A.M."/>
            <person name="Chapman S.B."/>
            <person name="Gainer-Dewar J."/>
            <person name="Goldberg J."/>
            <person name="Griggs A."/>
            <person name="Gujja S."/>
            <person name="Hansen M."/>
            <person name="Howarth C."/>
            <person name="Imamovic A."/>
            <person name="Ireland A."/>
            <person name="Larimer J."/>
            <person name="McCowan C."/>
            <person name="Murphy C."/>
            <person name="Pearson M."/>
            <person name="Poon T.W."/>
            <person name="Priest M."/>
            <person name="Roberts A."/>
            <person name="Saif S."/>
            <person name="Shea T."/>
            <person name="Sisk P."/>
            <person name="Sykes S."/>
            <person name="Wortman J."/>
            <person name="Nusbaum C."/>
            <person name="Birren B."/>
        </authorList>
    </citation>
    <scope>NUCLEOTIDE SEQUENCE [LARGE SCALE GENOMIC DNA]</scope>
    <source>
        <strain evidence="2 3">DSM 19448</strain>
    </source>
</reference>
<dbReference type="AlphaFoldDB" id="A0A0F5JH73"/>
<feature type="domain" description="Xylose isomerase-like TIM barrel" evidence="1">
    <location>
        <begin position="49"/>
        <end position="274"/>
    </location>
</feature>
<dbReference type="HOGENOM" id="CLU_891002_0_0_10"/>
<name>A0A0F5JH73_9BACT</name>
<evidence type="ECO:0000313" key="3">
    <source>
        <dbReference type="Proteomes" id="UP000033047"/>
    </source>
</evidence>